<gene>
    <name evidence="1" type="ORF">MRB53_009557</name>
</gene>
<evidence type="ECO:0000313" key="2">
    <source>
        <dbReference type="Proteomes" id="UP001234297"/>
    </source>
</evidence>
<dbReference type="Proteomes" id="UP001234297">
    <property type="component" value="Chromosome 3"/>
</dbReference>
<dbReference type="EMBL" id="CM056811">
    <property type="protein sequence ID" value="KAJ8635290.1"/>
    <property type="molecule type" value="Genomic_DNA"/>
</dbReference>
<reference evidence="1 2" key="1">
    <citation type="journal article" date="2022" name="Hortic Res">
        <title>A haplotype resolved chromosomal level avocado genome allows analysis of novel avocado genes.</title>
        <authorList>
            <person name="Nath O."/>
            <person name="Fletcher S.J."/>
            <person name="Hayward A."/>
            <person name="Shaw L.M."/>
            <person name="Masouleh A.K."/>
            <person name="Furtado A."/>
            <person name="Henry R.J."/>
            <person name="Mitter N."/>
        </authorList>
    </citation>
    <scope>NUCLEOTIDE SEQUENCE [LARGE SCALE GENOMIC DNA]</scope>
    <source>
        <strain evidence="2">cv. Hass</strain>
    </source>
</reference>
<protein>
    <submittedName>
        <fullName evidence="1">Uncharacterized protein</fullName>
    </submittedName>
</protein>
<organism evidence="1 2">
    <name type="scientific">Persea americana</name>
    <name type="common">Avocado</name>
    <dbReference type="NCBI Taxonomy" id="3435"/>
    <lineage>
        <taxon>Eukaryota</taxon>
        <taxon>Viridiplantae</taxon>
        <taxon>Streptophyta</taxon>
        <taxon>Embryophyta</taxon>
        <taxon>Tracheophyta</taxon>
        <taxon>Spermatophyta</taxon>
        <taxon>Magnoliopsida</taxon>
        <taxon>Magnoliidae</taxon>
        <taxon>Laurales</taxon>
        <taxon>Lauraceae</taxon>
        <taxon>Persea</taxon>
    </lineage>
</organism>
<name>A0ACC2LPJ3_PERAE</name>
<proteinExistence type="predicted"/>
<comment type="caution">
    <text evidence="1">The sequence shown here is derived from an EMBL/GenBank/DDBJ whole genome shotgun (WGS) entry which is preliminary data.</text>
</comment>
<evidence type="ECO:0000313" key="1">
    <source>
        <dbReference type="EMBL" id="KAJ8635290.1"/>
    </source>
</evidence>
<sequence length="184" mass="21316">MTPRLGMHFDDLDEAYNFYNAYGKLAGFSIRKESSNRGKDGEVVWKRFVCSKEGKTDEKHWIGKELVQRRRMETRFDCKAKLQVKLDKSGGYVVSMFVPQHSHAPATPSKRFMLRSHREVPESKRQLINTYDAANVQSKQQMQVFASQSGGLDKIGFTDTDVRNHRRDEKEKKRGLDGQLLFQI</sequence>
<accession>A0ACC2LPJ3</accession>
<keyword evidence="2" id="KW-1185">Reference proteome</keyword>